<dbReference type="PANTHER" id="PTHR48097:SF5">
    <property type="entry name" value="LOW SPECIFICITY L-THREONINE ALDOLASE"/>
    <property type="match status" value="1"/>
</dbReference>
<evidence type="ECO:0000313" key="5">
    <source>
        <dbReference type="EMBL" id="BBM40035.1"/>
    </source>
</evidence>
<dbReference type="EMBL" id="AP019827">
    <property type="protein sequence ID" value="BBM40035.1"/>
    <property type="molecule type" value="Genomic_DNA"/>
</dbReference>
<proteinExistence type="inferred from homology"/>
<evidence type="ECO:0000259" key="4">
    <source>
        <dbReference type="Pfam" id="PF01212"/>
    </source>
</evidence>
<evidence type="ECO:0000256" key="3">
    <source>
        <dbReference type="ARBA" id="ARBA00022898"/>
    </source>
</evidence>
<keyword evidence="3" id="KW-0663">Pyridoxal phosphate</keyword>
<dbReference type="GO" id="GO:0006520">
    <property type="term" value="P:amino acid metabolic process"/>
    <property type="evidence" value="ECO:0007669"/>
    <property type="project" value="InterPro"/>
</dbReference>
<reference evidence="5 6" key="1">
    <citation type="submission" date="2019-07" db="EMBL/GenBank/DDBJ databases">
        <title>Complete Genome Sequence of Leptotrichia shahii Strain JCM 16776.</title>
        <authorList>
            <person name="Watanabe S."/>
            <person name="Cui L."/>
        </authorList>
    </citation>
    <scope>NUCLEOTIDE SEQUENCE [LARGE SCALE GENOMIC DNA]</scope>
    <source>
        <strain evidence="5 6">JCM16776</strain>
    </source>
</reference>
<evidence type="ECO:0000313" key="6">
    <source>
        <dbReference type="Proteomes" id="UP000322617"/>
    </source>
</evidence>
<dbReference type="SUPFAM" id="SSF53383">
    <property type="entry name" value="PLP-dependent transferases"/>
    <property type="match status" value="1"/>
</dbReference>
<dbReference type="Gene3D" id="3.40.640.10">
    <property type="entry name" value="Type I PLP-dependent aspartate aminotransferase-like (Major domain)"/>
    <property type="match status" value="1"/>
</dbReference>
<evidence type="ECO:0000256" key="1">
    <source>
        <dbReference type="ARBA" id="ARBA00001933"/>
    </source>
</evidence>
<dbReference type="Pfam" id="PF01212">
    <property type="entry name" value="Beta_elim_lyase"/>
    <property type="match status" value="1"/>
</dbReference>
<dbReference type="KEGG" id="lsz:JCM16776_0238"/>
<comment type="similarity">
    <text evidence="2">Belongs to the threonine aldolase family.</text>
</comment>
<organism evidence="5 6">
    <name type="scientific">Leptotrichia shahii</name>
    <dbReference type="NCBI Taxonomy" id="157691"/>
    <lineage>
        <taxon>Bacteria</taxon>
        <taxon>Fusobacteriati</taxon>
        <taxon>Fusobacteriota</taxon>
        <taxon>Fusobacteriia</taxon>
        <taxon>Fusobacteriales</taxon>
        <taxon>Leptotrichiaceae</taxon>
        <taxon>Leptotrichia</taxon>
    </lineage>
</organism>
<protein>
    <submittedName>
        <fullName evidence="5">Low specificity L-threonine aldolase</fullName>
    </submittedName>
</protein>
<evidence type="ECO:0000256" key="2">
    <source>
        <dbReference type="ARBA" id="ARBA00006966"/>
    </source>
</evidence>
<dbReference type="AlphaFoldDB" id="A0A510JNW1"/>
<dbReference type="OrthoDB" id="9774495at2"/>
<feature type="domain" description="Aromatic amino acid beta-eliminating lyase/threonine aldolase" evidence="4">
    <location>
        <begin position="7"/>
        <end position="237"/>
    </location>
</feature>
<dbReference type="InterPro" id="IPR015424">
    <property type="entry name" value="PyrdxlP-dep_Trfase"/>
</dbReference>
<dbReference type="GO" id="GO:0016829">
    <property type="term" value="F:lyase activity"/>
    <property type="evidence" value="ECO:0007669"/>
    <property type="project" value="InterPro"/>
</dbReference>
<dbReference type="PANTHER" id="PTHR48097">
    <property type="entry name" value="L-THREONINE ALDOLASE-RELATED"/>
    <property type="match status" value="1"/>
</dbReference>
<dbReference type="InterPro" id="IPR015422">
    <property type="entry name" value="PyrdxlP-dep_Trfase_small"/>
</dbReference>
<dbReference type="InterPro" id="IPR015421">
    <property type="entry name" value="PyrdxlP-dep_Trfase_major"/>
</dbReference>
<accession>A0A510JNW1</accession>
<name>A0A510JNW1_9FUSO</name>
<dbReference type="Gene3D" id="3.90.1150.10">
    <property type="entry name" value="Aspartate Aminotransferase, domain 1"/>
    <property type="match status" value="1"/>
</dbReference>
<comment type="cofactor">
    <cofactor evidence="1">
        <name>pyridoxal 5'-phosphate</name>
        <dbReference type="ChEBI" id="CHEBI:597326"/>
    </cofactor>
</comment>
<sequence>MLYFANDYTQGACQEILDAIVKTNFENLSGYGADKYCESAKAKIRKACELENADVYFLVGGTQTNTVVINSMLQSYEGVIAAETGHISVHEAGAIEFTGHKVLMLPHHSGKIDVNELKEYLQTFYVDKNHEHMVFPGMVYISHPTEYGTLYTKNELTEISEICKKYKIPLFLDGARLAYGLMAKDTDVTLPDIARLCDVFYFGGTKAGALLGEAVVFTKNNTPKNFITRIKQHGALLAKGRLLGVQFDTLFSNDLYKRIGKHTINLSEKLKNILHEKNYRFYLESPTNQQFIIIENTKMEKLAKNVSFSFWEKYDENHTVIRFATSWATTEKDLDELIKLL</sequence>
<dbReference type="STRING" id="1122172.GCA_000373045_01734"/>
<gene>
    <name evidence="5" type="primary">ltaE</name>
    <name evidence="5" type="ORF">JCM16776_0238</name>
</gene>
<keyword evidence="6" id="KW-1185">Reference proteome</keyword>
<dbReference type="InterPro" id="IPR001597">
    <property type="entry name" value="ArAA_b-elim_lyase/Thr_aldolase"/>
</dbReference>
<dbReference type="RefSeq" id="WP_026231297.1">
    <property type="nucleotide sequence ID" value="NZ_AP019827.1"/>
</dbReference>
<dbReference type="Proteomes" id="UP000322617">
    <property type="component" value="Chromosome"/>
</dbReference>